<reference evidence="2" key="1">
    <citation type="submission" date="2023-03" db="EMBL/GenBank/DDBJ databases">
        <authorList>
            <person name="Julca I."/>
        </authorList>
    </citation>
    <scope>NUCLEOTIDE SEQUENCE</scope>
</reference>
<gene>
    <name evidence="2" type="ORF">OLC1_LOCUS1139</name>
</gene>
<organism evidence="2 3">
    <name type="scientific">Oldenlandia corymbosa var. corymbosa</name>
    <dbReference type="NCBI Taxonomy" id="529605"/>
    <lineage>
        <taxon>Eukaryota</taxon>
        <taxon>Viridiplantae</taxon>
        <taxon>Streptophyta</taxon>
        <taxon>Embryophyta</taxon>
        <taxon>Tracheophyta</taxon>
        <taxon>Spermatophyta</taxon>
        <taxon>Magnoliopsida</taxon>
        <taxon>eudicotyledons</taxon>
        <taxon>Gunneridae</taxon>
        <taxon>Pentapetalae</taxon>
        <taxon>asterids</taxon>
        <taxon>lamiids</taxon>
        <taxon>Gentianales</taxon>
        <taxon>Rubiaceae</taxon>
        <taxon>Rubioideae</taxon>
        <taxon>Spermacoceae</taxon>
        <taxon>Hedyotis-Oldenlandia complex</taxon>
        <taxon>Oldenlandia</taxon>
    </lineage>
</organism>
<proteinExistence type="predicted"/>
<dbReference type="EMBL" id="OX459118">
    <property type="protein sequence ID" value="CAI9088599.1"/>
    <property type="molecule type" value="Genomic_DNA"/>
</dbReference>
<feature type="region of interest" description="Disordered" evidence="1">
    <location>
        <begin position="269"/>
        <end position="328"/>
    </location>
</feature>
<feature type="region of interest" description="Disordered" evidence="1">
    <location>
        <begin position="171"/>
        <end position="194"/>
    </location>
</feature>
<dbReference type="AlphaFoldDB" id="A0AAV1C1P4"/>
<feature type="compositionally biased region" description="Low complexity" evidence="1">
    <location>
        <begin position="287"/>
        <end position="297"/>
    </location>
</feature>
<evidence type="ECO:0000313" key="2">
    <source>
        <dbReference type="EMBL" id="CAI9088599.1"/>
    </source>
</evidence>
<feature type="compositionally biased region" description="Basic and acidic residues" evidence="1">
    <location>
        <begin position="276"/>
        <end position="286"/>
    </location>
</feature>
<accession>A0AAV1C1P4</accession>
<evidence type="ECO:0000313" key="3">
    <source>
        <dbReference type="Proteomes" id="UP001161247"/>
    </source>
</evidence>
<dbReference type="Proteomes" id="UP001161247">
    <property type="component" value="Chromosome 1"/>
</dbReference>
<feature type="compositionally biased region" description="Basic and acidic residues" evidence="1">
    <location>
        <begin position="302"/>
        <end position="314"/>
    </location>
</feature>
<protein>
    <submittedName>
        <fullName evidence="2">OLC1v1022978C1</fullName>
    </submittedName>
</protein>
<name>A0AAV1C1P4_OLDCO</name>
<keyword evidence="3" id="KW-1185">Reference proteome</keyword>
<evidence type="ECO:0000256" key="1">
    <source>
        <dbReference type="SAM" id="MobiDB-lite"/>
    </source>
</evidence>
<sequence>MKSNMETRKFALSKKKVAQVGANAGAGSDKTGIQVLRRSSSGGKDSHWDFLDDIEAPMWVDLAEECQFAYQDRDDEWFNISHPFHHCSAQQLISAFASASVGCTKLDLTVQELCSPKLPCSVSRSRGKDYQSRKWGQRKEKLIFDQQHPANNLKKIPLSGISVTERVSSNRTCSGKSVGFGGSQSDSSEKSSLTEIAKHDYSEVSLGLQKLRLGSTCSEMAQSNSSSIILSESSEIQHQKSLDSRVPVQTSSRFLSELKISLRKSCVTRQASRVQVSERRQSDGRKSSSSKSSVGSSLTHGFDGKDLINRDNKDMTPGSRYVPRDTMTSSNKVKIAKPSSTTNAKLKTGRSALPSFKERGIQGKVQQQSARSNVLAPHSINNLSSAAANLKCKGKAVGASARQISVGGKENLPRGKVPNAKFKITNDVMQVQKVTGRKLPEKIGKTTRDVQVQLVIERKLPEKNGKTTGDVQVLKAIGRKLPEKSGKTRLDSEKVRLCGKGGGKPGTLVQKACHFR</sequence>